<feature type="domain" description="HTH gntR-type" evidence="4">
    <location>
        <begin position="8"/>
        <end position="76"/>
    </location>
</feature>
<dbReference type="SMART" id="SM00345">
    <property type="entry name" value="HTH_GNTR"/>
    <property type="match status" value="1"/>
</dbReference>
<evidence type="ECO:0000313" key="6">
    <source>
        <dbReference type="Proteomes" id="UP000689967"/>
    </source>
</evidence>
<dbReference type="Pfam" id="PF00392">
    <property type="entry name" value="GntR"/>
    <property type="match status" value="1"/>
</dbReference>
<keyword evidence="3" id="KW-0804">Transcription</keyword>
<name>A0ABS6HAW7_9PROT</name>
<dbReference type="RefSeq" id="WP_216876006.1">
    <property type="nucleotide sequence ID" value="NZ_JAERQM010000003.1"/>
</dbReference>
<sequence>MNQWTAAMPLYAVVKAHVMAHIRDGSWPPGTRIPSENALGPELGVSRITINRAFAELARDGVLHKVAGVGTFVARPKPRFGLVTIEDIAEEIAARGMAWSCQVLKLANDPLPAEAAAALSLPRGQAVPHSAILHHGDGAPIQQESRWLRPGYSAGYLEQDFTQGTTFAHLVRTGQADEMEQAITAILPDAALARLLDVPRTQPCLVIRRTTFTQGVAMTFSRLVQPADRFEIAGRAALAPL</sequence>
<keyword evidence="2" id="KW-0238">DNA-binding</keyword>
<gene>
    <name evidence="5" type="ORF">JJQ90_12995</name>
</gene>
<dbReference type="InterPro" id="IPR011663">
    <property type="entry name" value="UTRA"/>
</dbReference>
<dbReference type="Proteomes" id="UP000689967">
    <property type="component" value="Unassembled WGS sequence"/>
</dbReference>
<dbReference type="InterPro" id="IPR000524">
    <property type="entry name" value="Tscrpt_reg_HTH_GntR"/>
</dbReference>
<dbReference type="PANTHER" id="PTHR44846:SF16">
    <property type="entry name" value="TRANSCRIPTIONAL REGULATOR PHNF-RELATED"/>
    <property type="match status" value="1"/>
</dbReference>
<proteinExistence type="predicted"/>
<protein>
    <submittedName>
        <fullName evidence="5">UTRA domain-containing protein</fullName>
    </submittedName>
</protein>
<organism evidence="5 6">
    <name type="scientific">Falsiroseomonas oleicola</name>
    <dbReference type="NCBI Taxonomy" id="2801474"/>
    <lineage>
        <taxon>Bacteria</taxon>
        <taxon>Pseudomonadati</taxon>
        <taxon>Pseudomonadota</taxon>
        <taxon>Alphaproteobacteria</taxon>
        <taxon>Acetobacterales</taxon>
        <taxon>Roseomonadaceae</taxon>
        <taxon>Falsiroseomonas</taxon>
    </lineage>
</organism>
<keyword evidence="1" id="KW-0805">Transcription regulation</keyword>
<keyword evidence="6" id="KW-1185">Reference proteome</keyword>
<evidence type="ECO:0000313" key="5">
    <source>
        <dbReference type="EMBL" id="MBU8544631.1"/>
    </source>
</evidence>
<dbReference type="PROSITE" id="PS50949">
    <property type="entry name" value="HTH_GNTR"/>
    <property type="match status" value="1"/>
</dbReference>
<dbReference type="Pfam" id="PF07702">
    <property type="entry name" value="UTRA"/>
    <property type="match status" value="1"/>
</dbReference>
<comment type="caution">
    <text evidence="5">The sequence shown here is derived from an EMBL/GenBank/DDBJ whole genome shotgun (WGS) entry which is preliminary data.</text>
</comment>
<dbReference type="CDD" id="cd07377">
    <property type="entry name" value="WHTH_GntR"/>
    <property type="match status" value="1"/>
</dbReference>
<reference evidence="5 6" key="1">
    <citation type="submission" date="2021-01" db="EMBL/GenBank/DDBJ databases">
        <title>Roseomonas sp. nov, a bacterium isolated from an oil production mixture in Yumen Oilfield.</title>
        <authorList>
            <person name="Wu D."/>
        </authorList>
    </citation>
    <scope>NUCLEOTIDE SEQUENCE [LARGE SCALE GENOMIC DNA]</scope>
    <source>
        <strain evidence="5 6">ROY-5-3</strain>
    </source>
</reference>
<dbReference type="PANTHER" id="PTHR44846">
    <property type="entry name" value="MANNOSYL-D-GLYCERATE TRANSPORT/METABOLISM SYSTEM REPRESSOR MNGR-RELATED"/>
    <property type="match status" value="1"/>
</dbReference>
<evidence type="ECO:0000256" key="2">
    <source>
        <dbReference type="ARBA" id="ARBA00023125"/>
    </source>
</evidence>
<evidence type="ECO:0000259" key="4">
    <source>
        <dbReference type="PROSITE" id="PS50949"/>
    </source>
</evidence>
<dbReference type="SMART" id="SM00866">
    <property type="entry name" value="UTRA"/>
    <property type="match status" value="1"/>
</dbReference>
<accession>A0ABS6HAW7</accession>
<dbReference type="EMBL" id="JAERQM010000003">
    <property type="protein sequence ID" value="MBU8544631.1"/>
    <property type="molecule type" value="Genomic_DNA"/>
</dbReference>
<dbReference type="InterPro" id="IPR050679">
    <property type="entry name" value="Bact_HTH_transcr_reg"/>
</dbReference>
<evidence type="ECO:0000256" key="3">
    <source>
        <dbReference type="ARBA" id="ARBA00023163"/>
    </source>
</evidence>
<evidence type="ECO:0000256" key="1">
    <source>
        <dbReference type="ARBA" id="ARBA00023015"/>
    </source>
</evidence>